<reference evidence="2 3" key="1">
    <citation type="submission" date="2018-12" db="EMBL/GenBank/DDBJ databases">
        <title>Draft genome sequence of Embleya hyalina NBRC 13850T.</title>
        <authorList>
            <person name="Komaki H."/>
            <person name="Hosoyama A."/>
            <person name="Kimura A."/>
            <person name="Ichikawa N."/>
            <person name="Tamura T."/>
        </authorList>
    </citation>
    <scope>NUCLEOTIDE SEQUENCE [LARGE SCALE GENOMIC DNA]</scope>
    <source>
        <strain evidence="2 3">NBRC 13850</strain>
    </source>
</reference>
<feature type="signal peptide" evidence="1">
    <location>
        <begin position="1"/>
        <end position="36"/>
    </location>
</feature>
<proteinExistence type="predicted"/>
<protein>
    <recommendedName>
        <fullName evidence="4">WxL domain-containing protein</fullName>
    </recommendedName>
</protein>
<keyword evidence="1" id="KW-0732">Signal</keyword>
<evidence type="ECO:0000313" key="2">
    <source>
        <dbReference type="EMBL" id="GCE01499.1"/>
    </source>
</evidence>
<evidence type="ECO:0000256" key="1">
    <source>
        <dbReference type="SAM" id="SignalP"/>
    </source>
</evidence>
<organism evidence="2 3">
    <name type="scientific">Embleya hyalina</name>
    <dbReference type="NCBI Taxonomy" id="516124"/>
    <lineage>
        <taxon>Bacteria</taxon>
        <taxon>Bacillati</taxon>
        <taxon>Actinomycetota</taxon>
        <taxon>Actinomycetes</taxon>
        <taxon>Kitasatosporales</taxon>
        <taxon>Streptomycetaceae</taxon>
        <taxon>Embleya</taxon>
    </lineage>
</organism>
<evidence type="ECO:0008006" key="4">
    <source>
        <dbReference type="Google" id="ProtNLM"/>
    </source>
</evidence>
<gene>
    <name evidence="2" type="ORF">EHYA_09265</name>
</gene>
<dbReference type="EMBL" id="BIFH01000049">
    <property type="protein sequence ID" value="GCE01499.1"/>
    <property type="molecule type" value="Genomic_DNA"/>
</dbReference>
<feature type="chain" id="PRO_5019478930" description="WxL domain-containing protein" evidence="1">
    <location>
        <begin position="37"/>
        <end position="535"/>
    </location>
</feature>
<keyword evidence="3" id="KW-1185">Reference proteome</keyword>
<accession>A0A401Z3R9</accession>
<evidence type="ECO:0000313" key="3">
    <source>
        <dbReference type="Proteomes" id="UP000286931"/>
    </source>
</evidence>
<dbReference type="Proteomes" id="UP000286931">
    <property type="component" value="Unassembled WGS sequence"/>
</dbReference>
<sequence>MSRMRRIAPRRSTALIGTLAMAGTAGLIALAPSASAASVDYRAHCTNPFLADIADGDLKMDIQVTPAKATYTVGDQVTVTWKWLKYGVVPINTPFGIHVGENKALPKGEVLLTGAQTASLPVEGPRINPDAAPGEELKLSDMTASITLTKPGALNLAPGNYTSFVDAGLGSDVATACTPVTPVAPGTTINVEGSGSENPTVTATPGEVSAGGQITVAGDNWPAGTLTPELCAADGSACDAGKISANTLAVGAGNKLSGTVTVKQNVAAGDYKVKVKSSGVEALSGVVKVKAVERKISLSVDHGPVGTTVVITGSGWTPGNYVLAYGMAGDVQDDDVSAYTEAAADGTINITDLVVSKDNITAIKVNEGSDDTAVTKPFRVTVPGRDLSQTVTGNVVAGGLTISQEAGAIKLSDITLNGQAQNMTGALNTVTVKDFRGGNTGWTLTGSVSDFANGSGGKIGADKFTWTPKVTTGTGSPSTAVPGSAGPIGTGATLASAPAAASTGGTFSADADLSLAVPAYQAIGTYTSTLTLSIS</sequence>
<comment type="caution">
    <text evidence="2">The sequence shown here is derived from an EMBL/GenBank/DDBJ whole genome shotgun (WGS) entry which is preliminary data.</text>
</comment>
<dbReference type="AlphaFoldDB" id="A0A401Z3R9"/>
<name>A0A401Z3R9_9ACTN</name>